<gene>
    <name evidence="1" type="ORF">POL58_46365</name>
</gene>
<name>A0ABT5BM64_9BACT</name>
<proteinExistence type="predicted"/>
<dbReference type="EMBL" id="JAQNDN010000027">
    <property type="protein sequence ID" value="MDC0675255.1"/>
    <property type="molecule type" value="Genomic_DNA"/>
</dbReference>
<dbReference type="GO" id="GO:0016757">
    <property type="term" value="F:glycosyltransferase activity"/>
    <property type="evidence" value="ECO:0007669"/>
    <property type="project" value="UniProtKB-KW"/>
</dbReference>
<keyword evidence="1" id="KW-0328">Glycosyltransferase</keyword>
<sequence>MRVLVVTTTFPQWAGDPRGRFILRHWEARAAAGETVRFLVPRTAWVRGALASPCEVVRFAYAPTGMSSLTGHFGILENIRDRPWRALLVLPFVAALQRALQREIRAFRPDKIAAHMLLPCGWLAAEAARAARVPCELYGHGTDVDLLLRLPGPLREAALTALAQAESVALPSAEKLARVAAAWSGGAPPLRVETMVGSVSDGAGVEGHALADMPARTGDEVLFLGRLIKQKGVDDLLRAAALMPRRPRLAIAGDGPERRRLQGLAEGLQLDARFHGFVEGAAKEALYRRAALLCVPSREIGGLSEGAPLVIAEAKRYGLPVVATAVGGIPELMRDLYPESTLVRPGAPQALAQALSQALAQGA</sequence>
<organism evidence="1 2">
    <name type="scientific">Nannocystis radixulma</name>
    <dbReference type="NCBI Taxonomy" id="2995305"/>
    <lineage>
        <taxon>Bacteria</taxon>
        <taxon>Pseudomonadati</taxon>
        <taxon>Myxococcota</taxon>
        <taxon>Polyangia</taxon>
        <taxon>Nannocystales</taxon>
        <taxon>Nannocystaceae</taxon>
        <taxon>Nannocystis</taxon>
    </lineage>
</organism>
<keyword evidence="2" id="KW-1185">Reference proteome</keyword>
<dbReference type="EC" id="2.4.-.-" evidence="1"/>
<evidence type="ECO:0000313" key="1">
    <source>
        <dbReference type="EMBL" id="MDC0675255.1"/>
    </source>
</evidence>
<dbReference type="PANTHER" id="PTHR45947:SF3">
    <property type="entry name" value="SULFOQUINOVOSYL TRANSFERASE SQD2"/>
    <property type="match status" value="1"/>
</dbReference>
<dbReference type="PANTHER" id="PTHR45947">
    <property type="entry name" value="SULFOQUINOVOSYL TRANSFERASE SQD2"/>
    <property type="match status" value="1"/>
</dbReference>
<comment type="caution">
    <text evidence="1">The sequence shown here is derived from an EMBL/GenBank/DDBJ whole genome shotgun (WGS) entry which is preliminary data.</text>
</comment>
<keyword evidence="1" id="KW-0808">Transferase</keyword>
<evidence type="ECO:0000313" key="2">
    <source>
        <dbReference type="Proteomes" id="UP001217838"/>
    </source>
</evidence>
<dbReference type="RefSeq" id="WP_272010163.1">
    <property type="nucleotide sequence ID" value="NZ_JAQNDN010000027.1"/>
</dbReference>
<dbReference type="Proteomes" id="UP001217838">
    <property type="component" value="Unassembled WGS sequence"/>
</dbReference>
<dbReference type="Gene3D" id="3.40.50.2000">
    <property type="entry name" value="Glycogen Phosphorylase B"/>
    <property type="match status" value="2"/>
</dbReference>
<protein>
    <submittedName>
        <fullName evidence="1">Glycosyltransferase</fullName>
        <ecNumber evidence="1">2.4.-.-</ecNumber>
    </submittedName>
</protein>
<accession>A0ABT5BM64</accession>
<dbReference type="InterPro" id="IPR050194">
    <property type="entry name" value="Glycosyltransferase_grp1"/>
</dbReference>
<dbReference type="SUPFAM" id="SSF53756">
    <property type="entry name" value="UDP-Glycosyltransferase/glycogen phosphorylase"/>
    <property type="match status" value="1"/>
</dbReference>
<reference evidence="1 2" key="1">
    <citation type="submission" date="2022-11" db="EMBL/GenBank/DDBJ databases">
        <title>Minimal conservation of predation-associated metabolite biosynthetic gene clusters underscores biosynthetic potential of Myxococcota including descriptions for ten novel species: Archangium lansinium sp. nov., Myxococcus landrumus sp. nov., Nannocystis bai.</title>
        <authorList>
            <person name="Ahearne A."/>
            <person name="Stevens C."/>
            <person name="Dowd S."/>
        </authorList>
    </citation>
    <scope>NUCLEOTIDE SEQUENCE [LARGE SCALE GENOMIC DNA]</scope>
    <source>
        <strain evidence="1 2">NCELM</strain>
    </source>
</reference>
<dbReference type="Pfam" id="PF13692">
    <property type="entry name" value="Glyco_trans_1_4"/>
    <property type="match status" value="1"/>
</dbReference>